<dbReference type="OrthoDB" id="674604at2759"/>
<dbReference type="PANTHER" id="PTHR10622">
    <property type="entry name" value="HET DOMAIN-CONTAINING PROTEIN"/>
    <property type="match status" value="1"/>
</dbReference>
<feature type="domain" description="Heterokaryon incompatibility" evidence="2">
    <location>
        <begin position="184"/>
        <end position="284"/>
    </location>
</feature>
<dbReference type="PANTHER" id="PTHR10622:SF12">
    <property type="entry name" value="HET DOMAIN-CONTAINING PROTEIN"/>
    <property type="match status" value="1"/>
</dbReference>
<proteinExistence type="predicted"/>
<organism evidence="3 4">
    <name type="scientific">Pholiota conissans</name>
    <dbReference type="NCBI Taxonomy" id="109636"/>
    <lineage>
        <taxon>Eukaryota</taxon>
        <taxon>Fungi</taxon>
        <taxon>Dikarya</taxon>
        <taxon>Basidiomycota</taxon>
        <taxon>Agaricomycotina</taxon>
        <taxon>Agaricomycetes</taxon>
        <taxon>Agaricomycetidae</taxon>
        <taxon>Agaricales</taxon>
        <taxon>Agaricineae</taxon>
        <taxon>Strophariaceae</taxon>
        <taxon>Pholiota</taxon>
    </lineage>
</organism>
<reference evidence="3" key="1">
    <citation type="submission" date="2020-11" db="EMBL/GenBank/DDBJ databases">
        <authorList>
            <consortium name="DOE Joint Genome Institute"/>
            <person name="Ahrendt S."/>
            <person name="Riley R."/>
            <person name="Andreopoulos W."/>
            <person name="Labutti K."/>
            <person name="Pangilinan J."/>
            <person name="Ruiz-Duenas F.J."/>
            <person name="Barrasa J.M."/>
            <person name="Sanchez-Garcia M."/>
            <person name="Camarero S."/>
            <person name="Miyauchi S."/>
            <person name="Serrano A."/>
            <person name="Linde D."/>
            <person name="Babiker R."/>
            <person name="Drula E."/>
            <person name="Ayuso-Fernandez I."/>
            <person name="Pacheco R."/>
            <person name="Padilla G."/>
            <person name="Ferreira P."/>
            <person name="Barriuso J."/>
            <person name="Kellner H."/>
            <person name="Castanera R."/>
            <person name="Alfaro M."/>
            <person name="Ramirez L."/>
            <person name="Pisabarro A.G."/>
            <person name="Kuo A."/>
            <person name="Tritt A."/>
            <person name="Lipzen A."/>
            <person name="He G."/>
            <person name="Yan M."/>
            <person name="Ng V."/>
            <person name="Cullen D."/>
            <person name="Martin F."/>
            <person name="Rosso M.-N."/>
            <person name="Henrissat B."/>
            <person name="Hibbett D."/>
            <person name="Martinez A.T."/>
            <person name="Grigoriev I.V."/>
        </authorList>
    </citation>
    <scope>NUCLEOTIDE SEQUENCE</scope>
    <source>
        <strain evidence="3">CIRM-BRFM 674</strain>
    </source>
</reference>
<evidence type="ECO:0000313" key="3">
    <source>
        <dbReference type="EMBL" id="KAF9475409.1"/>
    </source>
</evidence>
<evidence type="ECO:0000259" key="2">
    <source>
        <dbReference type="Pfam" id="PF06985"/>
    </source>
</evidence>
<evidence type="ECO:0000256" key="1">
    <source>
        <dbReference type="SAM" id="MobiDB-lite"/>
    </source>
</evidence>
<dbReference type="InterPro" id="IPR010730">
    <property type="entry name" value="HET"/>
</dbReference>
<protein>
    <recommendedName>
        <fullName evidence="2">Heterokaryon incompatibility domain-containing protein</fullName>
    </recommendedName>
</protein>
<gene>
    <name evidence="3" type="ORF">BDN70DRAFT_898172</name>
</gene>
<feature type="region of interest" description="Disordered" evidence="1">
    <location>
        <begin position="1"/>
        <end position="45"/>
    </location>
</feature>
<name>A0A9P5YVN0_9AGAR</name>
<comment type="caution">
    <text evidence="3">The sequence shown here is derived from an EMBL/GenBank/DDBJ whole genome shotgun (WGS) entry which is preliminary data.</text>
</comment>
<dbReference type="AlphaFoldDB" id="A0A9P5YVN0"/>
<evidence type="ECO:0000313" key="4">
    <source>
        <dbReference type="Proteomes" id="UP000807469"/>
    </source>
</evidence>
<dbReference type="Pfam" id="PF06985">
    <property type="entry name" value="HET"/>
    <property type="match status" value="1"/>
</dbReference>
<sequence length="452" mass="51293">MPSPPSINPNPYGQNIIGPAAPYMPYAQPPPPLPQSMTPQRQPQPEYVVDPAGSIVTKSRLYPEFEKLLNNQMMNPYPGGVPQKLTNALREHVSNNTPRRLIQLSPDPRNWRLIEGNDVVAHIANKMTRIDDAFLNILEAKVFDLANELVPAASPLRNLDSEEDVRDDVWGAIFQFLIPKFACYAILSHTWLQSNPEIVYQQTPQWHWLAPNGQVLDPNMEPRYRKLKAFCDIASNQYQVSLAWCDTFCINKSSSSELDEAIQSMYKWYQNSSICITYLRDTTSLDDMRRDNRFQRRWTLQELIAPPRMHFYRSDWSRLSNVPNDKAPSHIQAIVSLVTGISHTELTSFNPIAGSDIATRMGWAANRTTRGEDRAYSLMGIFGVNFPISYGEGAERAFYRLIESIVSSRNTFHIIWALNWAGKSLSDTIHASRIIPSGQTVIVLVSSSSAYF</sequence>
<keyword evidence="4" id="KW-1185">Reference proteome</keyword>
<accession>A0A9P5YVN0</accession>
<dbReference type="EMBL" id="MU155333">
    <property type="protein sequence ID" value="KAF9475409.1"/>
    <property type="molecule type" value="Genomic_DNA"/>
</dbReference>
<dbReference type="Proteomes" id="UP000807469">
    <property type="component" value="Unassembled WGS sequence"/>
</dbReference>